<gene>
    <name evidence="1" type="ORF">OLX77_04475</name>
</gene>
<reference evidence="1" key="2">
    <citation type="submission" date="2022-10" db="EMBL/GenBank/DDBJ databases">
        <authorList>
            <person name="Aronson H.S."/>
        </authorList>
    </citation>
    <scope>NUCLEOTIDE SEQUENCE</scope>
    <source>
        <strain evidence="1">RS19-109</strain>
    </source>
</reference>
<evidence type="ECO:0000313" key="2">
    <source>
        <dbReference type="Proteomes" id="UP001154240"/>
    </source>
</evidence>
<dbReference type="RefSeq" id="WP_307632385.1">
    <property type="nucleotide sequence ID" value="NZ_JAPHEH010000001.1"/>
</dbReference>
<proteinExistence type="predicted"/>
<sequence>MKKRPDKVVITITAEGISTVVFAGDQELSNRSEIMESAGCAKATKKGDIFDDLEEEFLDLAGEIDDLNFGPFGVAGALYTIREEAG</sequence>
<comment type="caution">
    <text evidence="1">The sequence shown here is derived from an EMBL/GenBank/DDBJ whole genome shotgun (WGS) entry which is preliminary data.</text>
</comment>
<protein>
    <submittedName>
        <fullName evidence="1">Uncharacterized protein</fullName>
    </submittedName>
</protein>
<dbReference type="Proteomes" id="UP001154240">
    <property type="component" value="Unassembled WGS sequence"/>
</dbReference>
<name>A0A9X4MFK8_9BACT</name>
<reference evidence="1" key="1">
    <citation type="journal article" date="2022" name="bioRxiv">
        <title>Thiovibrio frasassiensisgen. nov., sp. nov., an autotrophic, elemental sulfur disproportionating bacterium isolated from sulfidic karst sediment, and proposal of Thiovibrionaceae fam. nov.</title>
        <authorList>
            <person name="Aronson H."/>
            <person name="Thomas C."/>
            <person name="Bhattacharyya M."/>
            <person name="Eckstein S."/>
            <person name="Jensen S."/>
            <person name="Barco R."/>
            <person name="Macalady J."/>
            <person name="Amend J."/>
        </authorList>
    </citation>
    <scope>NUCLEOTIDE SEQUENCE</scope>
    <source>
        <strain evidence="1">RS19-109</strain>
    </source>
</reference>
<evidence type="ECO:0000313" key="1">
    <source>
        <dbReference type="EMBL" id="MDG4475413.1"/>
    </source>
</evidence>
<dbReference type="AlphaFoldDB" id="A0A9X4MFK8"/>
<dbReference type="EMBL" id="JAPHEH010000001">
    <property type="protein sequence ID" value="MDG4475413.1"/>
    <property type="molecule type" value="Genomic_DNA"/>
</dbReference>
<organism evidence="1 2">
    <name type="scientific">Thiovibrio frasassiensis</name>
    <dbReference type="NCBI Taxonomy" id="2984131"/>
    <lineage>
        <taxon>Bacteria</taxon>
        <taxon>Pseudomonadati</taxon>
        <taxon>Thermodesulfobacteriota</taxon>
        <taxon>Desulfobulbia</taxon>
        <taxon>Desulfobulbales</taxon>
        <taxon>Thiovibrionaceae</taxon>
        <taxon>Thiovibrio</taxon>
    </lineage>
</organism>
<accession>A0A9X4MFK8</accession>
<keyword evidence="2" id="KW-1185">Reference proteome</keyword>